<dbReference type="SFLD" id="SFLDS00019">
    <property type="entry name" value="Glutathione_Transferase_(cytos"/>
    <property type="match status" value="1"/>
</dbReference>
<feature type="domain" description="GST N-terminal" evidence="1">
    <location>
        <begin position="1"/>
        <end position="83"/>
    </location>
</feature>
<dbReference type="CDD" id="cd00299">
    <property type="entry name" value="GST_C_family"/>
    <property type="match status" value="1"/>
</dbReference>
<accession>A0A2J0YTL8</accession>
<evidence type="ECO:0000313" key="3">
    <source>
        <dbReference type="EMBL" id="PJR09327.1"/>
    </source>
</evidence>
<evidence type="ECO:0000313" key="4">
    <source>
        <dbReference type="Proteomes" id="UP000231987"/>
    </source>
</evidence>
<gene>
    <name evidence="3" type="ORF">CEJ86_31345</name>
</gene>
<feature type="domain" description="GST C-terminal" evidence="2">
    <location>
        <begin position="89"/>
        <end position="212"/>
    </location>
</feature>
<organism evidence="3 4">
    <name type="scientific">Rhizobium meliloti</name>
    <name type="common">Ensifer meliloti</name>
    <name type="synonym">Sinorhizobium meliloti</name>
    <dbReference type="NCBI Taxonomy" id="382"/>
    <lineage>
        <taxon>Bacteria</taxon>
        <taxon>Pseudomonadati</taxon>
        <taxon>Pseudomonadota</taxon>
        <taxon>Alphaproteobacteria</taxon>
        <taxon>Hyphomicrobiales</taxon>
        <taxon>Rhizobiaceae</taxon>
        <taxon>Sinorhizobium/Ensifer group</taxon>
        <taxon>Sinorhizobium</taxon>
    </lineage>
</organism>
<proteinExistence type="predicted"/>
<comment type="caution">
    <text evidence="3">The sequence shown here is derived from an EMBL/GenBank/DDBJ whole genome shotgun (WGS) entry which is preliminary data.</text>
</comment>
<dbReference type="PROSITE" id="PS50405">
    <property type="entry name" value="GST_CTER"/>
    <property type="match status" value="1"/>
</dbReference>
<sequence>MTLTLYLHPLASFCHKVLIALYEAGTPFTPQVVDLGDPAEHARYLEVWPVGKIPVLHDAARDRTVPETSVIIEYLDQHYPGEQPLIPHDDALALEARLWDRFFDLYVQVPMQKIVTDTLRASGENDRRGVADAQAALANAYDLAERHFDDRRFAVGESFSIADCAAAPALFYAGIVAPFDGTHPNLGAYFERLLERPSFQRTLAEARPYFPLFPYKDAIPARFL</sequence>
<dbReference type="SUPFAM" id="SSF52833">
    <property type="entry name" value="Thioredoxin-like"/>
    <property type="match status" value="1"/>
</dbReference>
<keyword evidence="3" id="KW-0808">Transferase</keyword>
<dbReference type="Pfam" id="PF13410">
    <property type="entry name" value="GST_C_2"/>
    <property type="match status" value="1"/>
</dbReference>
<dbReference type="PANTHER" id="PTHR44051:SF8">
    <property type="entry name" value="GLUTATHIONE S-TRANSFERASE GSTA"/>
    <property type="match status" value="1"/>
</dbReference>
<dbReference type="Gene3D" id="3.40.30.10">
    <property type="entry name" value="Glutaredoxin"/>
    <property type="match status" value="1"/>
</dbReference>
<protein>
    <submittedName>
        <fullName evidence="3">Glutathione S-transferase</fullName>
    </submittedName>
</protein>
<dbReference type="AlphaFoldDB" id="A0A2J0YTL8"/>
<dbReference type="InterPro" id="IPR004045">
    <property type="entry name" value="Glutathione_S-Trfase_N"/>
</dbReference>
<dbReference type="PROSITE" id="PS50404">
    <property type="entry name" value="GST_NTER"/>
    <property type="match status" value="1"/>
</dbReference>
<dbReference type="EMBL" id="NJGD01000030">
    <property type="protein sequence ID" value="PJR09327.1"/>
    <property type="molecule type" value="Genomic_DNA"/>
</dbReference>
<reference evidence="3 4" key="1">
    <citation type="submission" date="2017-06" db="EMBL/GenBank/DDBJ databases">
        <title>Ensifer strains isolated from leguminous trees and herbs display diverse denitrification phenotypes with some acting as strong N2O sinks.</title>
        <authorList>
            <person name="Woliy K."/>
            <person name="Mania D."/>
            <person name="Bakken L.R."/>
            <person name="Frostegard A."/>
        </authorList>
    </citation>
    <scope>NUCLEOTIDE SEQUENCE [LARGE SCALE GENOMIC DNA]</scope>
    <source>
        <strain evidence="3 4">AC50a</strain>
    </source>
</reference>
<name>A0A2J0YTL8_RHIML</name>
<dbReference type="InterPro" id="IPR040079">
    <property type="entry name" value="Glutathione_S-Trfase"/>
</dbReference>
<dbReference type="Gene3D" id="1.20.1050.10">
    <property type="match status" value="1"/>
</dbReference>
<dbReference type="GO" id="GO:0016740">
    <property type="term" value="F:transferase activity"/>
    <property type="evidence" value="ECO:0007669"/>
    <property type="project" value="UniProtKB-KW"/>
</dbReference>
<dbReference type="InterPro" id="IPR036249">
    <property type="entry name" value="Thioredoxin-like_sf"/>
</dbReference>
<dbReference type="InterPro" id="IPR010987">
    <property type="entry name" value="Glutathione-S-Trfase_C-like"/>
</dbReference>
<dbReference type="RefSeq" id="WP_100674882.1">
    <property type="nucleotide sequence ID" value="NZ_NJGD01000030.1"/>
</dbReference>
<dbReference type="SFLD" id="SFLDG00358">
    <property type="entry name" value="Main_(cytGST)"/>
    <property type="match status" value="1"/>
</dbReference>
<dbReference type="InterPro" id="IPR036282">
    <property type="entry name" value="Glutathione-S-Trfase_C_sf"/>
</dbReference>
<evidence type="ECO:0000259" key="2">
    <source>
        <dbReference type="PROSITE" id="PS50405"/>
    </source>
</evidence>
<dbReference type="PANTHER" id="PTHR44051">
    <property type="entry name" value="GLUTATHIONE S-TRANSFERASE-RELATED"/>
    <property type="match status" value="1"/>
</dbReference>
<dbReference type="CDD" id="cd00570">
    <property type="entry name" value="GST_N_family"/>
    <property type="match status" value="1"/>
</dbReference>
<dbReference type="SUPFAM" id="SSF47616">
    <property type="entry name" value="GST C-terminal domain-like"/>
    <property type="match status" value="1"/>
</dbReference>
<evidence type="ECO:0000259" key="1">
    <source>
        <dbReference type="PROSITE" id="PS50404"/>
    </source>
</evidence>
<dbReference type="Pfam" id="PF13409">
    <property type="entry name" value="GST_N_2"/>
    <property type="match status" value="1"/>
</dbReference>
<dbReference type="Proteomes" id="UP000231987">
    <property type="component" value="Unassembled WGS sequence"/>
</dbReference>